<accession>A0A423PMV6</accession>
<dbReference type="AlphaFoldDB" id="A0A423PMV6"/>
<dbReference type="EMBL" id="AYKH01000017">
    <property type="protein sequence ID" value="ROO26933.1"/>
    <property type="molecule type" value="Genomic_DNA"/>
</dbReference>
<dbReference type="Gene3D" id="1.20.120.550">
    <property type="entry name" value="Membrane associated eicosanoid/glutathione metabolism-like domain"/>
    <property type="match status" value="1"/>
</dbReference>
<dbReference type="InterPro" id="IPR023352">
    <property type="entry name" value="MAPEG-like_dom_sf"/>
</dbReference>
<evidence type="ECO:0000256" key="4">
    <source>
        <dbReference type="ARBA" id="ARBA00023136"/>
    </source>
</evidence>
<dbReference type="PANTHER" id="PTHR35371">
    <property type="entry name" value="INNER MEMBRANE PROTEIN"/>
    <property type="match status" value="1"/>
</dbReference>
<protein>
    <submittedName>
        <fullName evidence="6">Membrane protein</fullName>
    </submittedName>
</protein>
<dbReference type="SUPFAM" id="SSF161084">
    <property type="entry name" value="MAPEG domain-like"/>
    <property type="match status" value="1"/>
</dbReference>
<keyword evidence="2 5" id="KW-0812">Transmembrane</keyword>
<reference evidence="6 7" key="1">
    <citation type="submission" date="2013-10" db="EMBL/GenBank/DDBJ databases">
        <title>Salinisphaera orenii MK-B5 Genome Sequencing.</title>
        <authorList>
            <person name="Lai Q."/>
            <person name="Li C."/>
            <person name="Shao Z."/>
        </authorList>
    </citation>
    <scope>NUCLEOTIDE SEQUENCE [LARGE SCALE GENOMIC DNA]</scope>
    <source>
        <strain evidence="6 7">MK-B5</strain>
    </source>
</reference>
<keyword evidence="7" id="KW-1185">Reference proteome</keyword>
<evidence type="ECO:0000313" key="7">
    <source>
        <dbReference type="Proteomes" id="UP000283993"/>
    </source>
</evidence>
<keyword evidence="4 5" id="KW-0472">Membrane</keyword>
<dbReference type="InterPro" id="IPR001129">
    <property type="entry name" value="Membr-assoc_MAPEG"/>
</dbReference>
<gene>
    <name evidence="6" type="ORF">SAOR_09765</name>
</gene>
<evidence type="ECO:0000256" key="3">
    <source>
        <dbReference type="ARBA" id="ARBA00022989"/>
    </source>
</evidence>
<evidence type="ECO:0000256" key="2">
    <source>
        <dbReference type="ARBA" id="ARBA00022692"/>
    </source>
</evidence>
<dbReference type="PANTHER" id="PTHR35371:SF1">
    <property type="entry name" value="BLR7753 PROTEIN"/>
    <property type="match status" value="1"/>
</dbReference>
<evidence type="ECO:0000256" key="5">
    <source>
        <dbReference type="SAM" id="Phobius"/>
    </source>
</evidence>
<sequence length="133" mass="14485">MQMILAYWCVLIAAFMPVAFVAYAKFAGGSRRMDLADNHHPRAWLEQTEGAQKRAYWAQLNSFEAFPAFAAGVIIAVISGGSIGAINVFAVLFVLLRIAYGWCYITDRATARSLVWFGATACTIALFLVAAIG</sequence>
<evidence type="ECO:0000256" key="1">
    <source>
        <dbReference type="ARBA" id="ARBA00004370"/>
    </source>
</evidence>
<name>A0A423PMV6_9GAMM</name>
<organism evidence="6 7">
    <name type="scientific">Salinisphaera orenii MK-B5</name>
    <dbReference type="NCBI Taxonomy" id="856730"/>
    <lineage>
        <taxon>Bacteria</taxon>
        <taxon>Pseudomonadati</taxon>
        <taxon>Pseudomonadota</taxon>
        <taxon>Gammaproteobacteria</taxon>
        <taxon>Salinisphaerales</taxon>
        <taxon>Salinisphaeraceae</taxon>
        <taxon>Salinisphaera</taxon>
    </lineage>
</organism>
<comment type="subcellular location">
    <subcellularLocation>
        <location evidence="1">Membrane</location>
    </subcellularLocation>
</comment>
<proteinExistence type="predicted"/>
<comment type="caution">
    <text evidence="6">The sequence shown here is derived from an EMBL/GenBank/DDBJ whole genome shotgun (WGS) entry which is preliminary data.</text>
</comment>
<feature type="transmembrane region" description="Helical" evidence="5">
    <location>
        <begin position="114"/>
        <end position="132"/>
    </location>
</feature>
<dbReference type="GO" id="GO:0016020">
    <property type="term" value="C:membrane"/>
    <property type="evidence" value="ECO:0007669"/>
    <property type="project" value="UniProtKB-SubCell"/>
</dbReference>
<evidence type="ECO:0000313" key="6">
    <source>
        <dbReference type="EMBL" id="ROO26933.1"/>
    </source>
</evidence>
<dbReference type="Pfam" id="PF01124">
    <property type="entry name" value="MAPEG"/>
    <property type="match status" value="1"/>
</dbReference>
<keyword evidence="3 5" id="KW-1133">Transmembrane helix</keyword>
<feature type="transmembrane region" description="Helical" evidence="5">
    <location>
        <begin position="69"/>
        <end position="102"/>
    </location>
</feature>
<dbReference type="Proteomes" id="UP000283993">
    <property type="component" value="Unassembled WGS sequence"/>
</dbReference>